<dbReference type="GO" id="GO:0004089">
    <property type="term" value="F:carbonate dehydratase activity"/>
    <property type="evidence" value="ECO:0007669"/>
    <property type="project" value="UniProtKB-EC"/>
</dbReference>
<accession>A0AAD5UPF2</accession>
<dbReference type="Gene3D" id="3.40.1050.10">
    <property type="entry name" value="Carbonic anhydrase"/>
    <property type="match status" value="2"/>
</dbReference>
<evidence type="ECO:0000256" key="7">
    <source>
        <dbReference type="ARBA" id="ARBA00048348"/>
    </source>
</evidence>
<dbReference type="EMBL" id="JADGKB010000002">
    <property type="protein sequence ID" value="KAJ3262236.1"/>
    <property type="molecule type" value="Genomic_DNA"/>
</dbReference>
<keyword evidence="5 8" id="KW-0862">Zinc</keyword>
<evidence type="ECO:0000256" key="3">
    <source>
        <dbReference type="ARBA" id="ARBA00012925"/>
    </source>
</evidence>
<dbReference type="SUPFAM" id="SSF53056">
    <property type="entry name" value="beta-carbonic anhydrase, cab"/>
    <property type="match status" value="2"/>
</dbReference>
<dbReference type="InterPro" id="IPR015892">
    <property type="entry name" value="Carbonic_anhydrase_CS"/>
</dbReference>
<dbReference type="AlphaFoldDB" id="A0AAD5UPF2"/>
<feature type="binding site" evidence="8">
    <location>
        <position position="81"/>
    </location>
    <ligand>
        <name>Zn(2+)</name>
        <dbReference type="ChEBI" id="CHEBI:29105"/>
    </ligand>
</feature>
<dbReference type="InterPro" id="IPR045066">
    <property type="entry name" value="Beta_CA_cladeB"/>
</dbReference>
<feature type="binding site" evidence="8">
    <location>
        <position position="142"/>
    </location>
    <ligand>
        <name>Zn(2+)</name>
        <dbReference type="ChEBI" id="CHEBI:29105"/>
    </ligand>
</feature>
<organism evidence="9 10">
    <name type="scientific">Boothiomyces macroporosus</name>
    <dbReference type="NCBI Taxonomy" id="261099"/>
    <lineage>
        <taxon>Eukaryota</taxon>
        <taxon>Fungi</taxon>
        <taxon>Fungi incertae sedis</taxon>
        <taxon>Chytridiomycota</taxon>
        <taxon>Chytridiomycota incertae sedis</taxon>
        <taxon>Chytridiomycetes</taxon>
        <taxon>Rhizophydiales</taxon>
        <taxon>Terramycetaceae</taxon>
        <taxon>Boothiomyces</taxon>
    </lineage>
</organism>
<name>A0AAD5UPF2_9FUNG</name>
<dbReference type="PANTHER" id="PTHR11002:SF76">
    <property type="entry name" value="CARBONIC ANHYDRASE"/>
    <property type="match status" value="1"/>
</dbReference>
<dbReference type="GO" id="GO:0008270">
    <property type="term" value="F:zinc ion binding"/>
    <property type="evidence" value="ECO:0007669"/>
    <property type="project" value="InterPro"/>
</dbReference>
<comment type="similarity">
    <text evidence="2">Belongs to the beta-class carbonic anhydrase family.</text>
</comment>
<dbReference type="Proteomes" id="UP001210925">
    <property type="component" value="Unassembled WGS sequence"/>
</dbReference>
<comment type="catalytic activity">
    <reaction evidence="7">
        <text>hydrogencarbonate + H(+) = CO2 + H2O</text>
        <dbReference type="Rhea" id="RHEA:10748"/>
        <dbReference type="ChEBI" id="CHEBI:15377"/>
        <dbReference type="ChEBI" id="CHEBI:15378"/>
        <dbReference type="ChEBI" id="CHEBI:16526"/>
        <dbReference type="ChEBI" id="CHEBI:17544"/>
        <dbReference type="EC" id="4.2.1.1"/>
    </reaction>
</comment>
<keyword evidence="10" id="KW-1185">Reference proteome</keyword>
<keyword evidence="4 8" id="KW-0479">Metal-binding</keyword>
<reference evidence="9" key="1">
    <citation type="submission" date="2020-05" db="EMBL/GenBank/DDBJ databases">
        <title>Phylogenomic resolution of chytrid fungi.</title>
        <authorList>
            <person name="Stajich J.E."/>
            <person name="Amses K."/>
            <person name="Simmons R."/>
            <person name="Seto K."/>
            <person name="Myers J."/>
            <person name="Bonds A."/>
            <person name="Quandt C.A."/>
            <person name="Barry K."/>
            <person name="Liu P."/>
            <person name="Grigoriev I."/>
            <person name="Longcore J.E."/>
            <person name="James T.Y."/>
        </authorList>
    </citation>
    <scope>NUCLEOTIDE SEQUENCE</scope>
    <source>
        <strain evidence="9">PLAUS21</strain>
    </source>
</reference>
<dbReference type="CDD" id="cd00884">
    <property type="entry name" value="beta_CA_cladeB"/>
    <property type="match status" value="1"/>
</dbReference>
<evidence type="ECO:0000256" key="2">
    <source>
        <dbReference type="ARBA" id="ARBA00006217"/>
    </source>
</evidence>
<keyword evidence="6" id="KW-0456">Lyase</keyword>
<dbReference type="PROSITE" id="PS00704">
    <property type="entry name" value="PROK_CO2_ANHYDRASE_1"/>
    <property type="match status" value="1"/>
</dbReference>
<sequence>MFTLKRINPVSIRSCIQFASRTCASSIAHEKKLTPEITNKSNLTKYLTGYQRFHNHYFKENPEIYNKLQNSQHPSSVIIGCSDSRVDPAIITDAKPGDLFVVRNVANLVGPYVNDGGHHGTATAIEYAVKVLKVKNIIVLGHSKCGGIQGLMDGNASQFDFVGDWMNIAQNAKTITLEEHPDAPREVQLRACEHNSILESLKNLLTYPWIVERLEDKSLSISGWYFDFDQGELLVYDGELEQFVGVHELNQRVDPAIITDCDPGDIFVVRNVANLVAPYKPGNFTEKGHHGTASALEYAVKVLKVESIVILGHSKCGGIDALMRDTAHNFEFLGPWVDIGQKAKEKTLKYYSGKPLEIQIRACEKASILQSLENLLSYPWIVDRLRQGIISINGWYFDFETGRLSAYDPDTCQFELLDTEKAEERLRQLSTRKSEVENFQIEPEDEVGSKLKLLSSNSRPSTLGV</sequence>
<dbReference type="InterPro" id="IPR001765">
    <property type="entry name" value="Carbonic_anhydrase"/>
</dbReference>
<evidence type="ECO:0000256" key="4">
    <source>
        <dbReference type="ARBA" id="ARBA00022723"/>
    </source>
</evidence>
<gene>
    <name evidence="9" type="primary">CA2</name>
    <name evidence="9" type="ORF">HK103_002649</name>
</gene>
<comment type="caution">
    <text evidence="9">The sequence shown here is derived from an EMBL/GenBank/DDBJ whole genome shotgun (WGS) entry which is preliminary data.</text>
</comment>
<evidence type="ECO:0000256" key="8">
    <source>
        <dbReference type="PIRSR" id="PIRSR601765-1"/>
    </source>
</evidence>
<evidence type="ECO:0000256" key="6">
    <source>
        <dbReference type="ARBA" id="ARBA00023239"/>
    </source>
</evidence>
<dbReference type="CDD" id="cd00382">
    <property type="entry name" value="beta_CA"/>
    <property type="match status" value="1"/>
</dbReference>
<dbReference type="GO" id="GO:0015976">
    <property type="term" value="P:carbon utilization"/>
    <property type="evidence" value="ECO:0007669"/>
    <property type="project" value="InterPro"/>
</dbReference>
<evidence type="ECO:0000313" key="9">
    <source>
        <dbReference type="EMBL" id="KAJ3262236.1"/>
    </source>
</evidence>
<comment type="cofactor">
    <cofactor evidence="8">
        <name>Zn(2+)</name>
        <dbReference type="ChEBI" id="CHEBI:29105"/>
    </cofactor>
    <text evidence="8">Binds 1 zinc ion per subunit.</text>
</comment>
<evidence type="ECO:0000256" key="5">
    <source>
        <dbReference type="ARBA" id="ARBA00022833"/>
    </source>
</evidence>
<feature type="binding site" evidence="8">
    <location>
        <position position="145"/>
    </location>
    <ligand>
        <name>Zn(2+)</name>
        <dbReference type="ChEBI" id="CHEBI:29105"/>
    </ligand>
</feature>
<comment type="function">
    <text evidence="1">Reversible hydration of carbon dioxide.</text>
</comment>
<dbReference type="PANTHER" id="PTHR11002">
    <property type="entry name" value="CARBONIC ANHYDRASE"/>
    <property type="match status" value="1"/>
</dbReference>
<evidence type="ECO:0000313" key="10">
    <source>
        <dbReference type="Proteomes" id="UP001210925"/>
    </source>
</evidence>
<dbReference type="SMART" id="SM00947">
    <property type="entry name" value="Pro_CA"/>
    <property type="match status" value="2"/>
</dbReference>
<protein>
    <recommendedName>
        <fullName evidence="3">carbonic anhydrase</fullName>
        <ecNumber evidence="3">4.2.1.1</ecNumber>
    </recommendedName>
</protein>
<dbReference type="PROSITE" id="PS00705">
    <property type="entry name" value="PROK_CO2_ANHYDRASE_2"/>
    <property type="match status" value="2"/>
</dbReference>
<proteinExistence type="inferred from homology"/>
<dbReference type="Pfam" id="PF00484">
    <property type="entry name" value="Pro_CA"/>
    <property type="match status" value="2"/>
</dbReference>
<dbReference type="FunFam" id="3.40.1050.10:FF:000003">
    <property type="entry name" value="Carbonic anhydrase"/>
    <property type="match status" value="1"/>
</dbReference>
<dbReference type="InterPro" id="IPR036874">
    <property type="entry name" value="Carbonic_anhydrase_sf"/>
</dbReference>
<feature type="binding site" evidence="8">
    <location>
        <position position="83"/>
    </location>
    <ligand>
        <name>Zn(2+)</name>
        <dbReference type="ChEBI" id="CHEBI:29105"/>
    </ligand>
</feature>
<evidence type="ECO:0000256" key="1">
    <source>
        <dbReference type="ARBA" id="ARBA00002904"/>
    </source>
</evidence>
<dbReference type="EC" id="4.2.1.1" evidence="3"/>